<dbReference type="Gene3D" id="1.10.4080.10">
    <property type="entry name" value="ADP-ribosylation/Crystallin J1"/>
    <property type="match status" value="1"/>
</dbReference>
<dbReference type="RefSeq" id="WP_073586171.1">
    <property type="nucleotide sequence ID" value="NZ_AP024898.1"/>
</dbReference>
<gene>
    <name evidence="2" type="ORF">VQ7734_04494</name>
</gene>
<dbReference type="AlphaFoldDB" id="A0A1M7Z1P5"/>
<dbReference type="InterPro" id="IPR005502">
    <property type="entry name" value="Ribosyl_crysJ1"/>
</dbReference>
<dbReference type="InterPro" id="IPR050792">
    <property type="entry name" value="ADP-ribosylglycohydrolase"/>
</dbReference>
<dbReference type="PANTHER" id="PTHR16222">
    <property type="entry name" value="ADP-RIBOSYLGLYCOHYDROLASE"/>
    <property type="match status" value="1"/>
</dbReference>
<protein>
    <submittedName>
        <fullName evidence="2">ADP-ribosylglycohydrolase</fullName>
    </submittedName>
</protein>
<proteinExistence type="predicted"/>
<name>A0A1M7Z1P5_9VIBR</name>
<dbReference type="GO" id="GO:0016787">
    <property type="term" value="F:hydrolase activity"/>
    <property type="evidence" value="ECO:0007669"/>
    <property type="project" value="UniProtKB-KW"/>
</dbReference>
<feature type="binding site" evidence="1">
    <location>
        <position position="219"/>
    </location>
    <ligand>
        <name>Mg(2+)</name>
        <dbReference type="ChEBI" id="CHEBI:18420"/>
        <label>1</label>
    </ligand>
</feature>
<reference evidence="3" key="1">
    <citation type="submission" date="2016-12" db="EMBL/GenBank/DDBJ databases">
        <authorList>
            <person name="Rodrigo-Torres L."/>
            <person name="Arahal R.D."/>
            <person name="Lucena T."/>
        </authorList>
    </citation>
    <scope>NUCLEOTIDE SEQUENCE [LARGE SCALE GENOMIC DNA]</scope>
</reference>
<dbReference type="OrthoDB" id="9798107at2"/>
<evidence type="ECO:0000256" key="1">
    <source>
        <dbReference type="PIRSR" id="PIRSR605502-1"/>
    </source>
</evidence>
<organism evidence="2 3">
    <name type="scientific">Vibrio quintilis</name>
    <dbReference type="NCBI Taxonomy" id="1117707"/>
    <lineage>
        <taxon>Bacteria</taxon>
        <taxon>Pseudomonadati</taxon>
        <taxon>Pseudomonadota</taxon>
        <taxon>Gammaproteobacteria</taxon>
        <taxon>Vibrionales</taxon>
        <taxon>Vibrionaceae</taxon>
        <taxon>Vibrio</taxon>
    </lineage>
</organism>
<feature type="binding site" evidence="1">
    <location>
        <position position="217"/>
    </location>
    <ligand>
        <name>Mg(2+)</name>
        <dbReference type="ChEBI" id="CHEBI:18420"/>
        <label>1</label>
    </ligand>
</feature>
<dbReference type="InterPro" id="IPR036705">
    <property type="entry name" value="Ribosyl_crysJ1_sf"/>
</dbReference>
<dbReference type="Proteomes" id="UP000184600">
    <property type="component" value="Unassembled WGS sequence"/>
</dbReference>
<keyword evidence="2" id="KW-0378">Hydrolase</keyword>
<keyword evidence="1" id="KW-0460">Magnesium</keyword>
<dbReference type="SUPFAM" id="SSF101478">
    <property type="entry name" value="ADP-ribosylglycohydrolase"/>
    <property type="match status" value="1"/>
</dbReference>
<keyword evidence="3" id="KW-1185">Reference proteome</keyword>
<dbReference type="GO" id="GO:0046872">
    <property type="term" value="F:metal ion binding"/>
    <property type="evidence" value="ECO:0007669"/>
    <property type="project" value="UniProtKB-KW"/>
</dbReference>
<evidence type="ECO:0000313" key="2">
    <source>
        <dbReference type="EMBL" id="SHO58722.1"/>
    </source>
</evidence>
<dbReference type="PANTHER" id="PTHR16222:SF12">
    <property type="entry name" value="ADP-RIBOSYLGLYCOHYDROLASE-RELATED"/>
    <property type="match status" value="1"/>
</dbReference>
<sequence length="273" mass="30991">MLGGIIGDITGSFLESRNNQLRSMNLTTDIIFSENFGPTDDSVLLAATGAAMLDDSDDFALYYRKFAEMFPNAGYGPGFGLWLKGDSQEYQSFGNGAASRVGVLGYLDDEADVLHMARKSAEVSHKHEEGIDGAEAIAWCVWAIRNQISREEICKEIYQRWNYYVEHNSHDLWMLHREDWNFDCSAVNTVPLAIYIALFHAHNYESSVRTAMFVGGDVDTIGCMAGMLKSQQFTIPMEWERRAKQKLWLTAPKLLDVVERFEARYEGYPLFTF</sequence>
<dbReference type="EMBL" id="FRFG01000077">
    <property type="protein sequence ID" value="SHO58722.1"/>
    <property type="molecule type" value="Genomic_DNA"/>
</dbReference>
<comment type="cofactor">
    <cofactor evidence="1">
        <name>Mg(2+)</name>
        <dbReference type="ChEBI" id="CHEBI:18420"/>
    </cofactor>
    <text evidence="1">Binds 2 magnesium ions per subunit.</text>
</comment>
<evidence type="ECO:0000313" key="3">
    <source>
        <dbReference type="Proteomes" id="UP000184600"/>
    </source>
</evidence>
<dbReference type="STRING" id="1117707.VQ7734_04494"/>
<dbReference type="Pfam" id="PF03747">
    <property type="entry name" value="ADP_ribosyl_GH"/>
    <property type="match status" value="1"/>
</dbReference>
<keyword evidence="1" id="KW-0479">Metal-binding</keyword>
<feature type="binding site" evidence="1">
    <location>
        <position position="220"/>
    </location>
    <ligand>
        <name>Mg(2+)</name>
        <dbReference type="ChEBI" id="CHEBI:18420"/>
        <label>1</label>
    </ligand>
</feature>
<accession>A0A1M7Z1P5</accession>